<dbReference type="InterPro" id="IPR052355">
    <property type="entry name" value="CENP-V-like"/>
</dbReference>
<dbReference type="PANTHER" id="PTHR28620:SF1">
    <property type="entry name" value="CENP-V_GFA DOMAIN-CONTAINING PROTEIN"/>
    <property type="match status" value="1"/>
</dbReference>
<dbReference type="Proteomes" id="UP000571950">
    <property type="component" value="Unassembled WGS sequence"/>
</dbReference>
<comment type="similarity">
    <text evidence="1">Belongs to the Gfa family.</text>
</comment>
<gene>
    <name evidence="5" type="ORF">GGR43_003948</name>
</gene>
<evidence type="ECO:0000259" key="4">
    <source>
        <dbReference type="PROSITE" id="PS51891"/>
    </source>
</evidence>
<evidence type="ECO:0000256" key="3">
    <source>
        <dbReference type="ARBA" id="ARBA00022833"/>
    </source>
</evidence>
<name>A0A7W6BNJ5_9SPHN</name>
<dbReference type="GO" id="GO:0016846">
    <property type="term" value="F:carbon-sulfur lyase activity"/>
    <property type="evidence" value="ECO:0007669"/>
    <property type="project" value="InterPro"/>
</dbReference>
<keyword evidence="6" id="KW-1185">Reference proteome</keyword>
<reference evidence="5 6" key="1">
    <citation type="submission" date="2020-08" db="EMBL/GenBank/DDBJ databases">
        <title>Genomic Encyclopedia of Type Strains, Phase IV (KMG-IV): sequencing the most valuable type-strain genomes for metagenomic binning, comparative biology and taxonomic classification.</title>
        <authorList>
            <person name="Goeker M."/>
        </authorList>
    </citation>
    <scope>NUCLEOTIDE SEQUENCE [LARGE SCALE GENOMIC DNA]</scope>
    <source>
        <strain evidence="5 6">DSM 26189</strain>
    </source>
</reference>
<evidence type="ECO:0000313" key="6">
    <source>
        <dbReference type="Proteomes" id="UP000571950"/>
    </source>
</evidence>
<dbReference type="EMBL" id="JACIDT010000020">
    <property type="protein sequence ID" value="MBB3928206.1"/>
    <property type="molecule type" value="Genomic_DNA"/>
</dbReference>
<dbReference type="InterPro" id="IPR006913">
    <property type="entry name" value="CENP-V/GFA"/>
</dbReference>
<dbReference type="InterPro" id="IPR011057">
    <property type="entry name" value="Mss4-like_sf"/>
</dbReference>
<dbReference type="SUPFAM" id="SSF51316">
    <property type="entry name" value="Mss4-like"/>
    <property type="match status" value="1"/>
</dbReference>
<organism evidence="5 6">
    <name type="scientific">Sphingobium jiangsuense</name>
    <dbReference type="NCBI Taxonomy" id="870476"/>
    <lineage>
        <taxon>Bacteria</taxon>
        <taxon>Pseudomonadati</taxon>
        <taxon>Pseudomonadota</taxon>
        <taxon>Alphaproteobacteria</taxon>
        <taxon>Sphingomonadales</taxon>
        <taxon>Sphingomonadaceae</taxon>
        <taxon>Sphingobium</taxon>
    </lineage>
</organism>
<accession>A0A7W6BNJ5</accession>
<protein>
    <recommendedName>
        <fullName evidence="4">CENP-V/GFA domain-containing protein</fullName>
    </recommendedName>
</protein>
<dbReference type="Gene3D" id="2.170.150.70">
    <property type="match status" value="1"/>
</dbReference>
<evidence type="ECO:0000313" key="5">
    <source>
        <dbReference type="EMBL" id="MBB3928206.1"/>
    </source>
</evidence>
<keyword evidence="3" id="KW-0862">Zinc</keyword>
<dbReference type="GO" id="GO:0046872">
    <property type="term" value="F:metal ion binding"/>
    <property type="evidence" value="ECO:0007669"/>
    <property type="project" value="UniProtKB-KW"/>
</dbReference>
<evidence type="ECO:0000256" key="1">
    <source>
        <dbReference type="ARBA" id="ARBA00005495"/>
    </source>
</evidence>
<dbReference type="PANTHER" id="PTHR28620">
    <property type="entry name" value="CENTROMERE PROTEIN V"/>
    <property type="match status" value="1"/>
</dbReference>
<proteinExistence type="inferred from homology"/>
<feature type="domain" description="CENP-V/GFA" evidence="4">
    <location>
        <begin position="1"/>
        <end position="71"/>
    </location>
</feature>
<keyword evidence="2" id="KW-0479">Metal-binding</keyword>
<sequence length="75" mass="8300">MPANLFRLVTGEDDLRSYRFNTHRIEHRFCTTCGTQAFACGTGPDGSETRAINLRCVPEVDLDSLHLQPFDGASA</sequence>
<comment type="caution">
    <text evidence="5">The sequence shown here is derived from an EMBL/GenBank/DDBJ whole genome shotgun (WGS) entry which is preliminary data.</text>
</comment>
<dbReference type="PROSITE" id="PS51891">
    <property type="entry name" value="CENP_V_GFA"/>
    <property type="match status" value="1"/>
</dbReference>
<evidence type="ECO:0000256" key="2">
    <source>
        <dbReference type="ARBA" id="ARBA00022723"/>
    </source>
</evidence>
<dbReference type="AlphaFoldDB" id="A0A7W6BNJ5"/>